<dbReference type="PROSITE" id="PS50082">
    <property type="entry name" value="WD_REPEATS_2"/>
    <property type="match status" value="1"/>
</dbReference>
<proteinExistence type="predicted"/>
<dbReference type="PANTHER" id="PTHR44321:SF1">
    <property type="entry name" value="TRANSDUCIN BETA-LIKE PROTEIN 2"/>
    <property type="match status" value="1"/>
</dbReference>
<dbReference type="AlphaFoldDB" id="A0A1B6EV11"/>
<dbReference type="SMART" id="SM00320">
    <property type="entry name" value="WD40"/>
    <property type="match status" value="4"/>
</dbReference>
<protein>
    <submittedName>
        <fullName evidence="2">Uncharacterized protein</fullName>
    </submittedName>
</protein>
<dbReference type="InterPro" id="IPR001680">
    <property type="entry name" value="WD40_rpt"/>
</dbReference>
<name>A0A1B6EV11_9HEMI</name>
<keyword evidence="1" id="KW-0853">WD repeat</keyword>
<dbReference type="InterPro" id="IPR036322">
    <property type="entry name" value="WD40_repeat_dom_sf"/>
</dbReference>
<dbReference type="GO" id="GO:0005783">
    <property type="term" value="C:endoplasmic reticulum"/>
    <property type="evidence" value="ECO:0007669"/>
    <property type="project" value="TreeGrafter"/>
</dbReference>
<gene>
    <name evidence="2" type="ORF">g.33992</name>
</gene>
<dbReference type="InterPro" id="IPR042410">
    <property type="entry name" value="WBSCR13"/>
</dbReference>
<sequence length="274" mass="29450">MTKAITFPKQFSEEMVGIGVAVSGRYIMSCSAANQLVVWDLKGAVLATVDTCLLHTYRAKVSPCGRFVVASGFAPDVRVWEVVFARTGEFKQVSRAFQLAGHTSGVYDFSFSSDSTRMATVSKDGSWKVFNTNIEFEKGEDPHLLMTGKYNGSGSAHLALSPNGEVVAIASGPSLSLYSALSGVCDKVIDNIYPSGSITRVLFDSAGDHVLTAGEKHVRVFHNVTGRRTAIASARLRLSMANNSAATKERLEGIISTAETFLKSLKEPLVTKAK</sequence>
<dbReference type="InterPro" id="IPR015943">
    <property type="entry name" value="WD40/YVTN_repeat-like_dom_sf"/>
</dbReference>
<dbReference type="PANTHER" id="PTHR44321">
    <property type="entry name" value="TRANSDUCIN BETA-LIKE PROTEIN 2"/>
    <property type="match status" value="1"/>
</dbReference>
<dbReference type="SUPFAM" id="SSF50978">
    <property type="entry name" value="WD40 repeat-like"/>
    <property type="match status" value="1"/>
</dbReference>
<evidence type="ECO:0000256" key="1">
    <source>
        <dbReference type="PROSITE-ProRule" id="PRU00221"/>
    </source>
</evidence>
<feature type="repeat" description="WD" evidence="1">
    <location>
        <begin position="99"/>
        <end position="131"/>
    </location>
</feature>
<dbReference type="GO" id="GO:0030968">
    <property type="term" value="P:endoplasmic reticulum unfolded protein response"/>
    <property type="evidence" value="ECO:0007669"/>
    <property type="project" value="TreeGrafter"/>
</dbReference>
<reference evidence="2" key="1">
    <citation type="submission" date="2015-11" db="EMBL/GenBank/DDBJ databases">
        <title>De novo transcriptome assembly of four potential Pierce s Disease insect vectors from Arizona vineyards.</title>
        <authorList>
            <person name="Tassone E.E."/>
        </authorList>
    </citation>
    <scope>NUCLEOTIDE SEQUENCE</scope>
</reference>
<dbReference type="Pfam" id="PF00400">
    <property type="entry name" value="WD40"/>
    <property type="match status" value="1"/>
</dbReference>
<dbReference type="EMBL" id="GECZ01028011">
    <property type="protein sequence ID" value="JAS41758.1"/>
    <property type="molecule type" value="Transcribed_RNA"/>
</dbReference>
<evidence type="ECO:0000313" key="2">
    <source>
        <dbReference type="EMBL" id="JAS41758.1"/>
    </source>
</evidence>
<accession>A0A1B6EV11</accession>
<dbReference type="Gene3D" id="2.130.10.10">
    <property type="entry name" value="YVTN repeat-like/Quinoprotein amine dehydrogenase"/>
    <property type="match status" value="1"/>
</dbReference>
<organism evidence="2">
    <name type="scientific">Cuerna arida</name>
    <dbReference type="NCBI Taxonomy" id="1464854"/>
    <lineage>
        <taxon>Eukaryota</taxon>
        <taxon>Metazoa</taxon>
        <taxon>Ecdysozoa</taxon>
        <taxon>Arthropoda</taxon>
        <taxon>Hexapoda</taxon>
        <taxon>Insecta</taxon>
        <taxon>Pterygota</taxon>
        <taxon>Neoptera</taxon>
        <taxon>Paraneoptera</taxon>
        <taxon>Hemiptera</taxon>
        <taxon>Auchenorrhyncha</taxon>
        <taxon>Membracoidea</taxon>
        <taxon>Cicadellidae</taxon>
        <taxon>Cicadellinae</taxon>
        <taxon>Proconiini</taxon>
        <taxon>Cuerna</taxon>
    </lineage>
</organism>